<dbReference type="SMART" id="SM00256">
    <property type="entry name" value="FBOX"/>
    <property type="match status" value="1"/>
</dbReference>
<organism evidence="4 5">
    <name type="scientific">Pochonia chlamydosporia 170</name>
    <dbReference type="NCBI Taxonomy" id="1380566"/>
    <lineage>
        <taxon>Eukaryota</taxon>
        <taxon>Fungi</taxon>
        <taxon>Dikarya</taxon>
        <taxon>Ascomycota</taxon>
        <taxon>Pezizomycotina</taxon>
        <taxon>Sordariomycetes</taxon>
        <taxon>Hypocreomycetidae</taxon>
        <taxon>Hypocreales</taxon>
        <taxon>Clavicipitaceae</taxon>
        <taxon>Pochonia</taxon>
    </lineage>
</organism>
<dbReference type="Pfam" id="PF12937">
    <property type="entry name" value="F-box-like"/>
    <property type="match status" value="1"/>
</dbReference>
<evidence type="ECO:0000256" key="2">
    <source>
        <dbReference type="ARBA" id="ARBA00023043"/>
    </source>
</evidence>
<reference evidence="4 5" key="1">
    <citation type="journal article" date="2016" name="PLoS Pathog.">
        <title>Biosynthesis of antibiotic leucinostatins in bio-control fungus Purpureocillium lilacinum and their inhibition on phytophthora revealed by genome mining.</title>
        <authorList>
            <person name="Wang G."/>
            <person name="Liu Z."/>
            <person name="Lin R."/>
            <person name="Li E."/>
            <person name="Mao Z."/>
            <person name="Ling J."/>
            <person name="Yang Y."/>
            <person name="Yin W.B."/>
            <person name="Xie B."/>
        </authorList>
    </citation>
    <scope>NUCLEOTIDE SEQUENCE [LARGE SCALE GENOMIC DNA]</scope>
    <source>
        <strain evidence="4">170</strain>
    </source>
</reference>
<gene>
    <name evidence="4" type="ORF">VFPPC_09421</name>
</gene>
<name>A0A179F8D3_METCM</name>
<dbReference type="Proteomes" id="UP000078397">
    <property type="component" value="Unassembled WGS sequence"/>
</dbReference>
<proteinExistence type="predicted"/>
<dbReference type="PANTHER" id="PTHR24198:SF165">
    <property type="entry name" value="ANKYRIN REPEAT-CONTAINING PROTEIN-RELATED"/>
    <property type="match status" value="1"/>
</dbReference>
<dbReference type="InterPro" id="IPR001810">
    <property type="entry name" value="F-box_dom"/>
</dbReference>
<keyword evidence="2" id="KW-0040">ANK repeat</keyword>
<dbReference type="RefSeq" id="XP_018139304.1">
    <property type="nucleotide sequence ID" value="XM_018287958.1"/>
</dbReference>
<dbReference type="KEGG" id="pchm:VFPPC_09421"/>
<evidence type="ECO:0000256" key="1">
    <source>
        <dbReference type="ARBA" id="ARBA00022737"/>
    </source>
</evidence>
<protein>
    <submittedName>
        <fullName evidence="4">Ankyrin repeats (3 copies) domain-containing protein</fullName>
    </submittedName>
</protein>
<dbReference type="SMART" id="SM00248">
    <property type="entry name" value="ANK"/>
    <property type="match status" value="6"/>
</dbReference>
<dbReference type="PROSITE" id="PS50181">
    <property type="entry name" value="FBOX"/>
    <property type="match status" value="1"/>
</dbReference>
<feature type="domain" description="F-box" evidence="3">
    <location>
        <begin position="1"/>
        <end position="46"/>
    </location>
</feature>
<dbReference type="CDD" id="cd09917">
    <property type="entry name" value="F-box_SF"/>
    <property type="match status" value="1"/>
</dbReference>
<dbReference type="Pfam" id="PF12796">
    <property type="entry name" value="Ank_2"/>
    <property type="match status" value="2"/>
</dbReference>
<dbReference type="InterPro" id="IPR002110">
    <property type="entry name" value="Ankyrin_rpt"/>
</dbReference>
<comment type="caution">
    <text evidence="4">The sequence shown here is derived from an EMBL/GenBank/DDBJ whole genome shotgun (WGS) entry which is preliminary data.</text>
</comment>
<keyword evidence="1" id="KW-0677">Repeat</keyword>
<evidence type="ECO:0000259" key="3">
    <source>
        <dbReference type="PROSITE" id="PS50181"/>
    </source>
</evidence>
<dbReference type="STRING" id="1380566.A0A179F8D3"/>
<keyword evidence="5" id="KW-1185">Reference proteome</keyword>
<dbReference type="InterPro" id="IPR036770">
    <property type="entry name" value="Ankyrin_rpt-contain_sf"/>
</dbReference>
<dbReference type="OrthoDB" id="426293at2759"/>
<dbReference type="Gene3D" id="1.25.40.20">
    <property type="entry name" value="Ankyrin repeat-containing domain"/>
    <property type="match status" value="2"/>
</dbReference>
<dbReference type="InterPro" id="IPR036047">
    <property type="entry name" value="F-box-like_dom_sf"/>
</dbReference>
<dbReference type="SUPFAM" id="SSF48403">
    <property type="entry name" value="Ankyrin repeat"/>
    <property type="match status" value="1"/>
</dbReference>
<dbReference type="PANTHER" id="PTHR24198">
    <property type="entry name" value="ANKYRIN REPEAT AND PROTEIN KINASE DOMAIN-CONTAINING PROTEIN"/>
    <property type="match status" value="1"/>
</dbReference>
<evidence type="ECO:0000313" key="4">
    <source>
        <dbReference type="EMBL" id="OAQ61600.1"/>
    </source>
</evidence>
<evidence type="ECO:0000313" key="5">
    <source>
        <dbReference type="Proteomes" id="UP000078397"/>
    </source>
</evidence>
<dbReference type="GeneID" id="28851952"/>
<accession>A0A179F8D3</accession>
<sequence length="336" mass="37036">MIHSLPQELILSIADFLDSQSDINALGQTCRHLHRILDFELYLHDAKHSGGSALFWASIRNQEQTVKKALQVWGMREENCITARESAYSILEHRVLQALTYMGWTFMVSPGHPILTRSPLFWAADHEHVAIVRMLLESGEFDVHQRDPQGNSLLHIAAGWGKDAIVKLLLDMDELDADVKDEGGHTPLYCAVAADSPSTMKLLLQTGKFDAGETDAKGRTLLSIAAGTGKVAALRYLMGLWEGDIDKADVYGRTTLSYAAGSGHESIEKMLLDSGRVDANSTDKAGWTPLSHATTWWDGAIVKTLLESGKINAEMNMGVLHFLTRLALAGRLQYGR</sequence>
<dbReference type="EMBL" id="LSBJ02000007">
    <property type="protein sequence ID" value="OAQ61600.1"/>
    <property type="molecule type" value="Genomic_DNA"/>
</dbReference>
<dbReference type="AlphaFoldDB" id="A0A179F8D3"/>
<dbReference type="SUPFAM" id="SSF81383">
    <property type="entry name" value="F-box domain"/>
    <property type="match status" value="1"/>
</dbReference>